<dbReference type="PROSITE" id="PS50287">
    <property type="entry name" value="SRCR_2"/>
    <property type="match status" value="1"/>
</dbReference>
<evidence type="ECO:0000313" key="5">
    <source>
        <dbReference type="Proteomes" id="UP001159363"/>
    </source>
</evidence>
<evidence type="ECO:0000256" key="1">
    <source>
        <dbReference type="PROSITE-ProRule" id="PRU00196"/>
    </source>
</evidence>
<evidence type="ECO:0000313" key="4">
    <source>
        <dbReference type="EMBL" id="KAJ8894910.1"/>
    </source>
</evidence>
<feature type="compositionally biased region" description="Low complexity" evidence="2">
    <location>
        <begin position="337"/>
        <end position="352"/>
    </location>
</feature>
<feature type="region of interest" description="Disordered" evidence="2">
    <location>
        <begin position="1343"/>
        <end position="1399"/>
    </location>
</feature>
<feature type="region of interest" description="Disordered" evidence="2">
    <location>
        <begin position="1034"/>
        <end position="1057"/>
    </location>
</feature>
<comment type="caution">
    <text evidence="4">The sequence shown here is derived from an EMBL/GenBank/DDBJ whole genome shotgun (WGS) entry which is preliminary data.</text>
</comment>
<evidence type="ECO:0000256" key="2">
    <source>
        <dbReference type="SAM" id="MobiDB-lite"/>
    </source>
</evidence>
<sequence>MHAIKIVSTVFERVQFIDNTYTRRPSVAQSVGAAPGLRCGRSWVRFPGKAWAVVSPVKWGSSFMHEGQQILKSSETCRYLKYAESQQSTVPAINHRLQGYFSLTFLGISSKLETKTAARVTCSRKLETKTAARVTCSRKLETKTASRVTCSRKLETKTAARVTCSRKLETKTAARVTCSRKLETKSRIPAKQTAVSPTQPNPIFFVRKLKAPHNSPSFIDPSGHKMLSVTTQQHEFPSQRQILRLEGVQHDPSPRLDNSSYPMIPSKWTSCREKISPSPQQSPMRGDSVQCRGLVDRTFRGQPTMVKRGEHGAAPECNDGGKRENSEKTRRPAASSGTIPTNGNPGATPPGIESGSLEDKIDFKHVYTEVTFDIGSQFIMHALDDSEPIADWQGNKKRIQFCKGSYWCNWPLGAELLTILVTVPYIYGAALMICTVHTIIHRPTKNVLCVRETTFTLETTYKSVQSVPKREHQLSHRLYAPITELECSIAFDNAHLNGKRQVQLATTRRRESISMPESPVTLTNFRLLQCLKIKFEDEIRASSVSPNHGCSVSEYFILIGPVKQMSSDVDTRPITKGNCVCGRRILKSSKAINIFVKKHLSAKVIKVLWKRWNSEALFDVNNLESYTTVTALRGGSLIQRGSFAVKVGEGGYGIFSPSAGHLKPKPFPAERRLRGGANQPLVPSLPGGASVTRRYSPATLSEATQPLTVQPSFSSSALPTVRQCQARDQPIILLHLLLPSRDKQTDACVLDYGFQPQEPMRAIEVRMEQRRDERAGETGYSRENPPTNRIVRHDSHMRKSGPEEFEIQTGREIRVYLHDDEITAARSLQISDLKCLSGVTVAERLVRSPPTKVIRVQSPAGSLRICACGNRAGRCRWSAGSLGDLPFSPPLNSDPSKSLHSLECLSTSFTVVVLAAKQFSVGTRELVVRSQRDRFSTHSLYGPSHELPWNSPTAAKARTRDVASAAACSMAQVACKGEGGRYTQCSAANLATPRCDRARGDVSVMRITSATPGWRHYRTLLRIPRACRRVLASSTLSPSPPLPKTPKTTPLPPPNHSQGLDLLFPLHTRLTALKPTSENKTKAKDPREGVALIARAGNGKNSECETTTAPAGRRGVGRTAENQQIARFVPRVSISTLFPHHFSTACVEPVVHPHVTGRHTGDEYKTDCATSPPSVRHRFVCQGSNSTNSATVVLETEVDCHPIKSKSGADVTRRNPQSPKPFSRCKKRRSWSVKLRPSPQGTSVAESNSSPAAVNRHTSSATNRIRLERTSQKQIQSSDTHKTQYNRVKRCRERKINIKASERVNVDVFTRNRLPCPQHNQIQSFLSVKVQGLLFVKESREPMRVSMKQHRNERAGKTGDPREKPADQRHRPARFPHAKGGREGLASSSNVACRHNAPD</sequence>
<evidence type="ECO:0000259" key="3">
    <source>
        <dbReference type="PROSITE" id="PS50287"/>
    </source>
</evidence>
<keyword evidence="5" id="KW-1185">Reference proteome</keyword>
<dbReference type="Proteomes" id="UP001159363">
    <property type="component" value="Chromosome 1"/>
</dbReference>
<protein>
    <recommendedName>
        <fullName evidence="3">SRCR domain-containing protein</fullName>
    </recommendedName>
</protein>
<feature type="compositionally biased region" description="Polar residues" evidence="2">
    <location>
        <begin position="1272"/>
        <end position="1286"/>
    </location>
</feature>
<feature type="compositionally biased region" description="Pro residues" evidence="2">
    <location>
        <begin position="1038"/>
        <end position="1055"/>
    </location>
</feature>
<reference evidence="4 5" key="1">
    <citation type="submission" date="2023-02" db="EMBL/GenBank/DDBJ databases">
        <title>LHISI_Scaffold_Assembly.</title>
        <authorList>
            <person name="Stuart O.P."/>
            <person name="Cleave R."/>
            <person name="Magrath M.J.L."/>
            <person name="Mikheyev A.S."/>
        </authorList>
    </citation>
    <scope>NUCLEOTIDE SEQUENCE [LARGE SCALE GENOMIC DNA]</scope>
    <source>
        <strain evidence="4">Daus_M_001</strain>
        <tissue evidence="4">Leg muscle</tissue>
    </source>
</reference>
<feature type="region of interest" description="Disordered" evidence="2">
    <location>
        <begin position="1099"/>
        <end position="1118"/>
    </location>
</feature>
<proteinExistence type="predicted"/>
<dbReference type="InterPro" id="IPR001190">
    <property type="entry name" value="SRCR"/>
</dbReference>
<name>A0ABQ9IFA7_9NEOP</name>
<dbReference type="EMBL" id="JARBHB010000001">
    <property type="protein sequence ID" value="KAJ8894910.1"/>
    <property type="molecule type" value="Genomic_DNA"/>
</dbReference>
<feature type="compositionally biased region" description="Basic and acidic residues" evidence="2">
    <location>
        <begin position="1350"/>
        <end position="1370"/>
    </location>
</feature>
<feature type="compositionally biased region" description="Polar residues" evidence="2">
    <location>
        <begin position="1239"/>
        <end position="1263"/>
    </location>
</feature>
<feature type="region of interest" description="Disordered" evidence="2">
    <location>
        <begin position="1205"/>
        <end position="1286"/>
    </location>
</feature>
<comment type="caution">
    <text evidence="1">Lacks conserved residue(s) required for the propagation of feature annotation.</text>
</comment>
<feature type="region of interest" description="Disordered" evidence="2">
    <location>
        <begin position="773"/>
        <end position="803"/>
    </location>
</feature>
<feature type="compositionally biased region" description="Basic and acidic residues" evidence="2">
    <location>
        <begin position="307"/>
        <end position="330"/>
    </location>
</feature>
<feature type="compositionally biased region" description="Polar residues" evidence="2">
    <location>
        <begin position="1099"/>
        <end position="1109"/>
    </location>
</feature>
<feature type="domain" description="SRCR" evidence="3">
    <location>
        <begin position="28"/>
        <end position="165"/>
    </location>
</feature>
<gene>
    <name evidence="4" type="ORF">PR048_000217</name>
</gene>
<organism evidence="4 5">
    <name type="scientific">Dryococelus australis</name>
    <dbReference type="NCBI Taxonomy" id="614101"/>
    <lineage>
        <taxon>Eukaryota</taxon>
        <taxon>Metazoa</taxon>
        <taxon>Ecdysozoa</taxon>
        <taxon>Arthropoda</taxon>
        <taxon>Hexapoda</taxon>
        <taxon>Insecta</taxon>
        <taxon>Pterygota</taxon>
        <taxon>Neoptera</taxon>
        <taxon>Polyneoptera</taxon>
        <taxon>Phasmatodea</taxon>
        <taxon>Verophasmatodea</taxon>
        <taxon>Anareolatae</taxon>
        <taxon>Phasmatidae</taxon>
        <taxon>Eurycanthinae</taxon>
        <taxon>Dryococelus</taxon>
    </lineage>
</organism>
<accession>A0ABQ9IFA7</accession>
<feature type="region of interest" description="Disordered" evidence="2">
    <location>
        <begin position="302"/>
        <end position="355"/>
    </location>
</feature>